<dbReference type="EMBL" id="CP084930">
    <property type="protein sequence ID" value="USI72728.1"/>
    <property type="molecule type" value="Genomic_DNA"/>
</dbReference>
<reference evidence="1" key="1">
    <citation type="journal article" date="2022" name="Toxins">
        <title>Genomic Analysis of Sphingopyxis sp. USTB-05 for Biodegrading Cyanobacterial Hepatotoxins.</title>
        <authorList>
            <person name="Liu C."/>
            <person name="Xu Q."/>
            <person name="Zhao Z."/>
            <person name="Zhang H."/>
            <person name="Liu X."/>
            <person name="Yin C."/>
            <person name="Liu Y."/>
            <person name="Yan H."/>
        </authorList>
    </citation>
    <scope>NUCLEOTIDE SEQUENCE</scope>
    <source>
        <strain evidence="1">NBD5</strain>
    </source>
</reference>
<dbReference type="PANTHER" id="PTHR41791">
    <property type="entry name" value="SSL7039 PROTEIN"/>
    <property type="match status" value="1"/>
</dbReference>
<dbReference type="PANTHER" id="PTHR41791:SF1">
    <property type="entry name" value="SSL7039 PROTEIN"/>
    <property type="match status" value="1"/>
</dbReference>
<dbReference type="Pfam" id="PF05973">
    <property type="entry name" value="Gp49"/>
    <property type="match status" value="1"/>
</dbReference>
<dbReference type="InterPro" id="IPR009241">
    <property type="entry name" value="HigB-like"/>
</dbReference>
<dbReference type="RefSeq" id="WP_252166536.1">
    <property type="nucleotide sequence ID" value="NZ_CP084930.1"/>
</dbReference>
<sequence length="96" mass="10450">MKTLRTAAFQAWFDGLRDQATRSRIAGRILRIEAGQMGDVKSVGGGVSELRIHHGPGYRLYFTRRGAETIILLAGGDKDSQARDIAQAKALAARIP</sequence>
<evidence type="ECO:0000313" key="2">
    <source>
        <dbReference type="Proteomes" id="UP001056937"/>
    </source>
</evidence>
<proteinExistence type="predicted"/>
<accession>A0ABY4X730</accession>
<dbReference type="InterPro" id="IPR014056">
    <property type="entry name" value="TypeIITA-like_toxin_pred"/>
</dbReference>
<dbReference type="Proteomes" id="UP001056937">
    <property type="component" value="Chromosome 1"/>
</dbReference>
<dbReference type="NCBIfam" id="TIGR02683">
    <property type="entry name" value="upstrm_HI1419"/>
    <property type="match status" value="1"/>
</dbReference>
<gene>
    <name evidence="1" type="ORF">LHA26_15865</name>
</gene>
<name>A0ABY4X730_9SPHN</name>
<evidence type="ECO:0000313" key="1">
    <source>
        <dbReference type="EMBL" id="USI72728.1"/>
    </source>
</evidence>
<dbReference type="PIRSF" id="PIRSF028744">
    <property type="entry name" value="Addict_mod_HI1419"/>
    <property type="match status" value="1"/>
</dbReference>
<organism evidence="1 2">
    <name type="scientific">Sphingomonas morindae</name>
    <dbReference type="NCBI Taxonomy" id="1541170"/>
    <lineage>
        <taxon>Bacteria</taxon>
        <taxon>Pseudomonadati</taxon>
        <taxon>Pseudomonadota</taxon>
        <taxon>Alphaproteobacteria</taxon>
        <taxon>Sphingomonadales</taxon>
        <taxon>Sphingomonadaceae</taxon>
        <taxon>Sphingomonas</taxon>
    </lineage>
</organism>
<keyword evidence="2" id="KW-1185">Reference proteome</keyword>
<protein>
    <submittedName>
        <fullName evidence="1">Type II toxin-antitoxin system RelE/ParE family toxin</fullName>
    </submittedName>
</protein>